<protein>
    <submittedName>
        <fullName evidence="9">Type III restriction enzyme, res subunit</fullName>
    </submittedName>
</protein>
<dbReference type="GO" id="GO:0016787">
    <property type="term" value="F:hydrolase activity"/>
    <property type="evidence" value="ECO:0007669"/>
    <property type="project" value="UniProtKB-KW"/>
</dbReference>
<dbReference type="InterPro" id="IPR027417">
    <property type="entry name" value="P-loop_NTPase"/>
</dbReference>
<dbReference type="InterPro" id="IPR041679">
    <property type="entry name" value="DNA2/NAM7-like_C"/>
</dbReference>
<evidence type="ECO:0000259" key="8">
    <source>
        <dbReference type="Pfam" id="PF13087"/>
    </source>
</evidence>
<keyword evidence="3" id="KW-0378">Hydrolase</keyword>
<evidence type="ECO:0000256" key="2">
    <source>
        <dbReference type="ARBA" id="ARBA00022741"/>
    </source>
</evidence>
<dbReference type="GO" id="GO:0005694">
    <property type="term" value="C:chromosome"/>
    <property type="evidence" value="ECO:0007669"/>
    <property type="project" value="UniProtKB-ARBA"/>
</dbReference>
<proteinExistence type="inferred from homology"/>
<keyword evidence="2" id="KW-0547">Nucleotide-binding</keyword>
<dbReference type="InterPro" id="IPR047187">
    <property type="entry name" value="SF1_C_Upf1"/>
</dbReference>
<sequence length="637" mass="72742">MKERKFSSSIEELEFVRAELEREKKEEGFLFSKDWLSRSLQDRIKLGIALYPLVYEEQSFGREGSWILTFRFPNQEEYPSKFQPGAPVQIGKNEDRVRAILVSLHKERIRIAIEEVPEWIEDGKCFLDLLPDETSYKEMLYALDAVSSAPKGTRLYVNRELLLGYGKPDPIAIRKSDETRILQRLNSSLNPSQKNAVLRCVLSEDIAVIHGPPGTGKTTTLTEIISQIVAEEKKVLVSAPTHSACDLLVESISAKGISVLRLGHPARISDTALHTTLDYKLFHHSDGKLLNEYRRDVIEISKQAKKYKRNFGEKEKEDRKNLFQEVKELKKTIRSMEKGLIDSLISSHSVIVSTPVASARSVLEGRRFDFCVLDESSQALEPATWIPILKSDRVILAGDHKQLPPTLFSEKNSLEFTLFEKAAERLETSGRVFMLDTQYRMKDEIASFPSMEFYSNRLKSGRPGPEKISNFPKTFPFGDALQWIDTAGTDSEEVAVDDSLTNPFEADLQVRLCTLLQENNWPEEEITILSPYRAQVRLLSEKLQEAGLSKIQVSTIDSFQGRENRCIFLGFVRSNSEGRSGFLKESRRINVGMTRAKDLLLCIGDSSTLLEDPFLSRFIRFMEEKKFFRTAWEFRDP</sequence>
<feature type="domain" description="DNA2/NAM7 helicase helicase" evidence="7">
    <location>
        <begin position="189"/>
        <end position="410"/>
    </location>
</feature>
<dbReference type="CDD" id="cd18808">
    <property type="entry name" value="SF1_C_Upf1"/>
    <property type="match status" value="1"/>
</dbReference>
<dbReference type="Gene3D" id="2.40.30.270">
    <property type="match status" value="1"/>
</dbReference>
<dbReference type="InterPro" id="IPR050534">
    <property type="entry name" value="Coronavir_polyprotein_1ab"/>
</dbReference>
<evidence type="ECO:0000313" key="9">
    <source>
        <dbReference type="EMBL" id="ALO25470.1"/>
    </source>
</evidence>
<name>A0A0E3B1Y3_LEPBO</name>
<dbReference type="GO" id="GO:0043139">
    <property type="term" value="F:5'-3' DNA helicase activity"/>
    <property type="evidence" value="ECO:0007669"/>
    <property type="project" value="TreeGrafter"/>
</dbReference>
<dbReference type="GO" id="GO:0005524">
    <property type="term" value="F:ATP binding"/>
    <property type="evidence" value="ECO:0007669"/>
    <property type="project" value="UniProtKB-KW"/>
</dbReference>
<dbReference type="SUPFAM" id="SSF52540">
    <property type="entry name" value="P-loop containing nucleoside triphosphate hydrolases"/>
    <property type="match status" value="1"/>
</dbReference>
<dbReference type="PANTHER" id="PTHR43788:SF8">
    <property type="entry name" value="DNA-BINDING PROTEIN SMUBP-2"/>
    <property type="match status" value="1"/>
</dbReference>
<evidence type="ECO:0000259" key="7">
    <source>
        <dbReference type="Pfam" id="PF13086"/>
    </source>
</evidence>
<dbReference type="InterPro" id="IPR041677">
    <property type="entry name" value="DNA2/NAM7_AAA_11"/>
</dbReference>
<dbReference type="AlphaFoldDB" id="A0A0E3B1Y3"/>
<evidence type="ECO:0000313" key="10">
    <source>
        <dbReference type="Proteomes" id="UP000058857"/>
    </source>
</evidence>
<dbReference type="Pfam" id="PF13086">
    <property type="entry name" value="AAA_11"/>
    <property type="match status" value="1"/>
</dbReference>
<accession>A0A0E3B1Y3</accession>
<feature type="coiled-coil region" evidence="6">
    <location>
        <begin position="290"/>
        <end position="339"/>
    </location>
</feature>
<dbReference type="Gene3D" id="3.40.50.300">
    <property type="entry name" value="P-loop containing nucleotide triphosphate hydrolases"/>
    <property type="match status" value="2"/>
</dbReference>
<evidence type="ECO:0000256" key="4">
    <source>
        <dbReference type="ARBA" id="ARBA00022806"/>
    </source>
</evidence>
<reference evidence="9 10" key="1">
    <citation type="journal article" date="2015" name="PLoS Negl. Trop. Dis.">
        <title>Distribution of Plasmids in Distinct Leptospira Pathogenic Species.</title>
        <authorList>
            <person name="Wang Y."/>
            <person name="Zhuang X."/>
            <person name="Zhong Y."/>
            <person name="Zhang C."/>
            <person name="Zhang Y."/>
            <person name="Zeng L."/>
            <person name="Zhu Y."/>
            <person name="He P."/>
            <person name="Dong K."/>
            <person name="Pal U."/>
            <person name="Guo X."/>
            <person name="Qin J."/>
        </authorList>
    </citation>
    <scope>NUCLEOTIDE SEQUENCE [LARGE SCALE GENOMIC DNA]</scope>
    <source>
        <strain evidence="9 10">56604</strain>
    </source>
</reference>
<dbReference type="Proteomes" id="UP000058857">
    <property type="component" value="Chromosome 1"/>
</dbReference>
<dbReference type="Pfam" id="PF13087">
    <property type="entry name" value="AAA_12"/>
    <property type="match status" value="1"/>
</dbReference>
<dbReference type="EMBL" id="CP012029">
    <property type="protein sequence ID" value="ALO25470.1"/>
    <property type="molecule type" value="Genomic_DNA"/>
</dbReference>
<evidence type="ECO:0000256" key="3">
    <source>
        <dbReference type="ARBA" id="ARBA00022801"/>
    </source>
</evidence>
<comment type="similarity">
    <text evidence="1">Belongs to the DNA2/NAM7 helicase family.</text>
</comment>
<gene>
    <name evidence="9" type="ORF">LBBP_01165</name>
</gene>
<keyword evidence="6" id="KW-0175">Coiled coil</keyword>
<keyword evidence="5" id="KW-0067">ATP-binding</keyword>
<keyword evidence="4" id="KW-0347">Helicase</keyword>
<dbReference type="FunFam" id="3.40.50.300:FF:000326">
    <property type="entry name" value="P-loop containing nucleoside triphosphate hydrolase"/>
    <property type="match status" value="1"/>
</dbReference>
<evidence type="ECO:0000256" key="5">
    <source>
        <dbReference type="ARBA" id="ARBA00022840"/>
    </source>
</evidence>
<evidence type="ECO:0000256" key="6">
    <source>
        <dbReference type="SAM" id="Coils"/>
    </source>
</evidence>
<dbReference type="RefSeq" id="WP_002741635.1">
    <property type="nucleotide sequence ID" value="NZ_CP012029.1"/>
</dbReference>
<dbReference type="PANTHER" id="PTHR43788">
    <property type="entry name" value="DNA2/NAM7 HELICASE FAMILY MEMBER"/>
    <property type="match status" value="1"/>
</dbReference>
<dbReference type="PATRIC" id="fig|280505.15.peg.1137"/>
<evidence type="ECO:0000256" key="1">
    <source>
        <dbReference type="ARBA" id="ARBA00007913"/>
    </source>
</evidence>
<organism evidence="9">
    <name type="scientific">Leptospira borgpetersenii serovar Ballum</name>
    <dbReference type="NCBI Taxonomy" id="280505"/>
    <lineage>
        <taxon>Bacteria</taxon>
        <taxon>Pseudomonadati</taxon>
        <taxon>Spirochaetota</taxon>
        <taxon>Spirochaetia</taxon>
        <taxon>Leptospirales</taxon>
        <taxon>Leptospiraceae</taxon>
        <taxon>Leptospira</taxon>
    </lineage>
</organism>
<feature type="domain" description="DNA2/NAM7 helicase-like C-terminal" evidence="8">
    <location>
        <begin position="416"/>
        <end position="606"/>
    </location>
</feature>